<accession>A0ACB8CXH4</accession>
<protein>
    <submittedName>
        <fullName evidence="1">Uncharacterized protein</fullName>
    </submittedName>
</protein>
<proteinExistence type="predicted"/>
<comment type="caution">
    <text evidence="1">The sequence shown here is derived from an EMBL/GenBank/DDBJ whole genome shotgun (WGS) entry which is preliminary data.</text>
</comment>
<gene>
    <name evidence="1" type="ORF">HPB49_012620</name>
</gene>
<evidence type="ECO:0000313" key="2">
    <source>
        <dbReference type="Proteomes" id="UP000821865"/>
    </source>
</evidence>
<dbReference type="EMBL" id="CM023473">
    <property type="protein sequence ID" value="KAH7953806.1"/>
    <property type="molecule type" value="Genomic_DNA"/>
</dbReference>
<reference evidence="1" key="1">
    <citation type="submission" date="2020-05" db="EMBL/GenBank/DDBJ databases">
        <title>Large-scale comparative analyses of tick genomes elucidate their genetic diversity and vector capacities.</title>
        <authorList>
            <person name="Jia N."/>
            <person name="Wang J."/>
            <person name="Shi W."/>
            <person name="Du L."/>
            <person name="Sun Y."/>
            <person name="Zhan W."/>
            <person name="Jiang J."/>
            <person name="Wang Q."/>
            <person name="Zhang B."/>
            <person name="Ji P."/>
            <person name="Sakyi L.B."/>
            <person name="Cui X."/>
            <person name="Yuan T."/>
            <person name="Jiang B."/>
            <person name="Yang W."/>
            <person name="Lam T.T.-Y."/>
            <person name="Chang Q."/>
            <person name="Ding S."/>
            <person name="Wang X."/>
            <person name="Zhu J."/>
            <person name="Ruan X."/>
            <person name="Zhao L."/>
            <person name="Wei J."/>
            <person name="Que T."/>
            <person name="Du C."/>
            <person name="Cheng J."/>
            <person name="Dai P."/>
            <person name="Han X."/>
            <person name="Huang E."/>
            <person name="Gao Y."/>
            <person name="Liu J."/>
            <person name="Shao H."/>
            <person name="Ye R."/>
            <person name="Li L."/>
            <person name="Wei W."/>
            <person name="Wang X."/>
            <person name="Wang C."/>
            <person name="Yang T."/>
            <person name="Huo Q."/>
            <person name="Li W."/>
            <person name="Guo W."/>
            <person name="Chen H."/>
            <person name="Zhou L."/>
            <person name="Ni X."/>
            <person name="Tian J."/>
            <person name="Zhou Y."/>
            <person name="Sheng Y."/>
            <person name="Liu T."/>
            <person name="Pan Y."/>
            <person name="Xia L."/>
            <person name="Li J."/>
            <person name="Zhao F."/>
            <person name="Cao W."/>
        </authorList>
    </citation>
    <scope>NUCLEOTIDE SEQUENCE</scope>
    <source>
        <strain evidence="1">Dsil-2018</strain>
    </source>
</reference>
<evidence type="ECO:0000313" key="1">
    <source>
        <dbReference type="EMBL" id="KAH7953806.1"/>
    </source>
</evidence>
<keyword evidence="2" id="KW-1185">Reference proteome</keyword>
<organism evidence="1 2">
    <name type="scientific">Dermacentor silvarum</name>
    <name type="common">Tick</name>
    <dbReference type="NCBI Taxonomy" id="543639"/>
    <lineage>
        <taxon>Eukaryota</taxon>
        <taxon>Metazoa</taxon>
        <taxon>Ecdysozoa</taxon>
        <taxon>Arthropoda</taxon>
        <taxon>Chelicerata</taxon>
        <taxon>Arachnida</taxon>
        <taxon>Acari</taxon>
        <taxon>Parasitiformes</taxon>
        <taxon>Ixodida</taxon>
        <taxon>Ixodoidea</taxon>
        <taxon>Ixodidae</taxon>
        <taxon>Rhipicephalinae</taxon>
        <taxon>Dermacentor</taxon>
    </lineage>
</organism>
<sequence>MLPFDFKQQVIRNSKMSLLPQNDFKIVIPPKGGLDVATTGTVRLASAIYRVANVVAQEAGEDTVCSNNRQNILVVSTPHATHAAKYRQLEAITIGDRRHKVSAYETAPDYTVKGIIRGIPLEEDAKYGGALLRCALYRKQIDMCLCCGRLGHRMDVAAEEVEEAAKATSPAGKFRSRSRTRNRGHSRSRGHTPDPRQQRRVRSGTPRRTATRDTETAKKVSWADAVAGKRAPTTKAGDKAPAKTETEISKLTQAINAPQKQIEHMQ</sequence>
<dbReference type="Proteomes" id="UP000821865">
    <property type="component" value="Chromosome 4"/>
</dbReference>
<name>A0ACB8CXH4_DERSI</name>